<evidence type="ECO:0000313" key="1">
    <source>
        <dbReference type="EMBL" id="SNB65268.1"/>
    </source>
</evidence>
<dbReference type="EMBL" id="FYDG01000002">
    <property type="protein sequence ID" value="SNB65268.1"/>
    <property type="molecule type" value="Genomic_DNA"/>
</dbReference>
<accession>A0A212QZU1</accession>
<name>A0A212QZU1_RHOAC</name>
<proteinExistence type="predicted"/>
<sequence length="371" mass="41351">MLSAFTDARRAPTRPVSLQDADFEAKFDEDTLFFDIFQSGRSIVMTGPPLLNLAPLMQDLRVSVSGAAYPSITIGLDKTVRVRAAVSNRTVRLVSGLGTVDCVVSPSGEDVFAGRRVLFTLSKDNKLRWIQDWIRYHRDNHGADAVLLYDNGSTAYDLNALAQAISVVGGLKASAVVAWPFKYGPLGGGDRPWDSDFCQSGMLEHARWRFLTRARSVLNCDIDELIVGPGSIFSAAESSLLGAVTCAGRWLYGVRGGDFDPPPQESARHRDYYIAEKPKMRFGLIPKHPSACRRKWAVVPARCPDRAQWRTHRFSGWFARNAPSPFYSLRHLHPINTNWWYARSGVQSFDPDRHCIDAKFKACLDAVAWDA</sequence>
<protein>
    <recommendedName>
        <fullName evidence="3">Glycosyltransferase family 92 protein</fullName>
    </recommendedName>
</protein>
<evidence type="ECO:0008006" key="3">
    <source>
        <dbReference type="Google" id="ProtNLM"/>
    </source>
</evidence>
<gene>
    <name evidence="1" type="ORF">SAMN06265338_102181</name>
</gene>
<reference evidence="2" key="1">
    <citation type="submission" date="2017-06" db="EMBL/GenBank/DDBJ databases">
        <authorList>
            <person name="Varghese N."/>
            <person name="Submissions S."/>
        </authorList>
    </citation>
    <scope>NUCLEOTIDE SEQUENCE [LARGE SCALE GENOMIC DNA]</scope>
    <source>
        <strain evidence="2">DSM 137</strain>
    </source>
</reference>
<dbReference type="AlphaFoldDB" id="A0A212QZU1"/>
<keyword evidence="2" id="KW-1185">Reference proteome</keyword>
<organism evidence="1 2">
    <name type="scientific">Rhodoblastus acidophilus</name>
    <name type="common">Rhodopseudomonas acidophila</name>
    <dbReference type="NCBI Taxonomy" id="1074"/>
    <lineage>
        <taxon>Bacteria</taxon>
        <taxon>Pseudomonadati</taxon>
        <taxon>Pseudomonadota</taxon>
        <taxon>Alphaproteobacteria</taxon>
        <taxon>Hyphomicrobiales</taxon>
        <taxon>Rhodoblastaceae</taxon>
        <taxon>Rhodoblastus</taxon>
    </lineage>
</organism>
<evidence type="ECO:0000313" key="2">
    <source>
        <dbReference type="Proteomes" id="UP000198418"/>
    </source>
</evidence>
<dbReference type="Proteomes" id="UP000198418">
    <property type="component" value="Unassembled WGS sequence"/>
</dbReference>